<dbReference type="EMBL" id="CAKKNE010000003">
    <property type="protein sequence ID" value="CAH0371132.1"/>
    <property type="molecule type" value="Genomic_DNA"/>
</dbReference>
<dbReference type="InterPro" id="IPR042541">
    <property type="entry name" value="BART_sf"/>
</dbReference>
<reference evidence="2" key="1">
    <citation type="submission" date="2021-11" db="EMBL/GenBank/DDBJ databases">
        <authorList>
            <consortium name="Genoscope - CEA"/>
            <person name="William W."/>
        </authorList>
    </citation>
    <scope>NUCLEOTIDE SEQUENCE</scope>
</reference>
<accession>A0A8J2SP49</accession>
<comment type="caution">
    <text evidence="2">The sequence shown here is derived from an EMBL/GenBank/DDBJ whole genome shotgun (WGS) entry which is preliminary data.</text>
</comment>
<gene>
    <name evidence="2" type="ORF">PECAL_3P10600</name>
</gene>
<dbReference type="Gene3D" id="1.20.1520.10">
    <property type="entry name" value="ADP-ribosylation factor-like 2-binding protein, domain"/>
    <property type="match status" value="1"/>
</dbReference>
<sequence length="168" mass="19041">MPVCEEIDGEDEEIVMTVLGSLEDLLYEPISIGGGGDSSDSSDDDAWNSCESKEGHSLRDEIETFADRAMAADDDAGDGEYPLVWTELHHAFKSLVEGHVQGVLERSHHTPQSFVRLVETIEKREGWTWARDGCREVVSLLREVDDFETWARELRRKAAARRERARHK</sequence>
<feature type="region of interest" description="Disordered" evidence="1">
    <location>
        <begin position="30"/>
        <end position="55"/>
    </location>
</feature>
<name>A0A8J2SP49_9STRA</name>
<proteinExistence type="predicted"/>
<evidence type="ECO:0000313" key="2">
    <source>
        <dbReference type="EMBL" id="CAH0371132.1"/>
    </source>
</evidence>
<dbReference type="Proteomes" id="UP000789595">
    <property type="component" value="Unassembled WGS sequence"/>
</dbReference>
<organism evidence="2 3">
    <name type="scientific">Pelagomonas calceolata</name>
    <dbReference type="NCBI Taxonomy" id="35677"/>
    <lineage>
        <taxon>Eukaryota</taxon>
        <taxon>Sar</taxon>
        <taxon>Stramenopiles</taxon>
        <taxon>Ochrophyta</taxon>
        <taxon>Pelagophyceae</taxon>
        <taxon>Pelagomonadales</taxon>
        <taxon>Pelagomonadaceae</taxon>
        <taxon>Pelagomonas</taxon>
    </lineage>
</organism>
<evidence type="ECO:0000256" key="1">
    <source>
        <dbReference type="SAM" id="MobiDB-lite"/>
    </source>
</evidence>
<keyword evidence="3" id="KW-1185">Reference proteome</keyword>
<protein>
    <submittedName>
        <fullName evidence="2">Uncharacterized protein</fullName>
    </submittedName>
</protein>
<dbReference type="AlphaFoldDB" id="A0A8J2SP49"/>
<evidence type="ECO:0000313" key="3">
    <source>
        <dbReference type="Proteomes" id="UP000789595"/>
    </source>
</evidence>